<sequence>MSSSPNWETWSPQTLDPESTTPGGQEGSKAESKSLPNLVDPSFSMVTPFSEDVRADKARQEGFREGAAEAQKQAEAQLHHAVLTVERVAEELERSRGRILQDLNSNVSLLALAVAKKIVLREVELDDTIVSNLVTQAVELLHPDTPVTMSLNPEDLNVLKAQHPDLMEKFPGMHWHADPSLSRGGCRVEGTNSLIDGSVDQSLKAVFEGLAYD</sequence>
<feature type="compositionally biased region" description="Polar residues" evidence="7">
    <location>
        <begin position="1"/>
        <end position="23"/>
    </location>
</feature>
<dbReference type="GO" id="GO:0005829">
    <property type="term" value="C:cytosol"/>
    <property type="evidence" value="ECO:0007669"/>
    <property type="project" value="TreeGrafter"/>
</dbReference>
<feature type="domain" description="Flagellar assembly protein FliH/Type III secretion system HrpE" evidence="8">
    <location>
        <begin position="84"/>
        <end position="204"/>
    </location>
</feature>
<evidence type="ECO:0000256" key="2">
    <source>
        <dbReference type="ARBA" id="ARBA00006602"/>
    </source>
</evidence>
<keyword evidence="3" id="KW-0813">Transport</keyword>
<reference evidence="9 10" key="1">
    <citation type="submission" date="2020-03" db="EMBL/GenBank/DDBJ databases">
        <title>Metabolic flexibility allows generalist bacteria to become dominant in a frequently disturbed ecosystem.</title>
        <authorList>
            <person name="Chen Y.-J."/>
            <person name="Leung P.M."/>
            <person name="Bay S.K."/>
            <person name="Hugenholtz P."/>
            <person name="Kessler A.J."/>
            <person name="Shelley G."/>
            <person name="Waite D.W."/>
            <person name="Cook P.L."/>
            <person name="Greening C."/>
        </authorList>
    </citation>
    <scope>NUCLEOTIDE SEQUENCE [LARGE SCALE GENOMIC DNA]</scope>
    <source>
        <strain evidence="9">SS_bin_28</strain>
    </source>
</reference>
<comment type="caution">
    <text evidence="9">The sequence shown here is derived from an EMBL/GenBank/DDBJ whole genome shotgun (WGS) entry which is preliminary data.</text>
</comment>
<feature type="region of interest" description="Disordered" evidence="7">
    <location>
        <begin position="1"/>
        <end position="44"/>
    </location>
</feature>
<evidence type="ECO:0000256" key="7">
    <source>
        <dbReference type="SAM" id="MobiDB-lite"/>
    </source>
</evidence>
<evidence type="ECO:0000256" key="4">
    <source>
        <dbReference type="ARBA" id="ARBA00022795"/>
    </source>
</evidence>
<dbReference type="GO" id="GO:0015031">
    <property type="term" value="P:protein transport"/>
    <property type="evidence" value="ECO:0007669"/>
    <property type="project" value="UniProtKB-KW"/>
</dbReference>
<evidence type="ECO:0000313" key="10">
    <source>
        <dbReference type="Proteomes" id="UP000547674"/>
    </source>
</evidence>
<evidence type="ECO:0000256" key="1">
    <source>
        <dbReference type="ARBA" id="ARBA00003041"/>
    </source>
</evidence>
<comment type="function">
    <text evidence="1">Needed for flagellar regrowth and assembly.</text>
</comment>
<organism evidence="9 10">
    <name type="scientific">Eiseniibacteriota bacterium</name>
    <dbReference type="NCBI Taxonomy" id="2212470"/>
    <lineage>
        <taxon>Bacteria</taxon>
        <taxon>Candidatus Eiseniibacteriota</taxon>
    </lineage>
</organism>
<accession>A0A7Y2E7X7</accession>
<keyword evidence="6" id="KW-1006">Bacterial flagellum protein export</keyword>
<evidence type="ECO:0000256" key="3">
    <source>
        <dbReference type="ARBA" id="ARBA00022448"/>
    </source>
</evidence>
<keyword evidence="5" id="KW-0653">Protein transport</keyword>
<proteinExistence type="inferred from homology"/>
<dbReference type="PANTHER" id="PTHR34982">
    <property type="entry name" value="YOP PROTEINS TRANSLOCATION PROTEIN L"/>
    <property type="match status" value="1"/>
</dbReference>
<dbReference type="InterPro" id="IPR018035">
    <property type="entry name" value="Flagellar_FliH/T3SS_HrpE"/>
</dbReference>
<dbReference type="EMBL" id="JABDJR010000179">
    <property type="protein sequence ID" value="NNF06057.1"/>
    <property type="molecule type" value="Genomic_DNA"/>
</dbReference>
<dbReference type="AlphaFoldDB" id="A0A7Y2E7X7"/>
<dbReference type="Pfam" id="PF02108">
    <property type="entry name" value="FliH"/>
    <property type="match status" value="1"/>
</dbReference>
<dbReference type="Proteomes" id="UP000547674">
    <property type="component" value="Unassembled WGS sequence"/>
</dbReference>
<evidence type="ECO:0000313" key="9">
    <source>
        <dbReference type="EMBL" id="NNF06057.1"/>
    </source>
</evidence>
<dbReference type="PANTHER" id="PTHR34982:SF1">
    <property type="entry name" value="FLAGELLAR ASSEMBLY PROTEIN FLIH"/>
    <property type="match status" value="1"/>
</dbReference>
<dbReference type="GO" id="GO:0044781">
    <property type="term" value="P:bacterial-type flagellum organization"/>
    <property type="evidence" value="ECO:0007669"/>
    <property type="project" value="UniProtKB-KW"/>
</dbReference>
<evidence type="ECO:0000256" key="5">
    <source>
        <dbReference type="ARBA" id="ARBA00022927"/>
    </source>
</evidence>
<keyword evidence="4" id="KW-1005">Bacterial flagellum biogenesis</keyword>
<name>A0A7Y2E7X7_UNCEI</name>
<dbReference type="InterPro" id="IPR051472">
    <property type="entry name" value="T3SS_Stator/FliH"/>
</dbReference>
<comment type="similarity">
    <text evidence="2">Belongs to the FliH family.</text>
</comment>
<protein>
    <recommendedName>
        <fullName evidence="8">Flagellar assembly protein FliH/Type III secretion system HrpE domain-containing protein</fullName>
    </recommendedName>
</protein>
<evidence type="ECO:0000259" key="8">
    <source>
        <dbReference type="Pfam" id="PF02108"/>
    </source>
</evidence>
<evidence type="ECO:0000256" key="6">
    <source>
        <dbReference type="ARBA" id="ARBA00023225"/>
    </source>
</evidence>
<gene>
    <name evidence="9" type="ORF">HKN21_04800</name>
</gene>